<protein>
    <submittedName>
        <fullName evidence="1">Uncharacterized protein</fullName>
    </submittedName>
</protein>
<proteinExistence type="predicted"/>
<dbReference type="EMBL" id="LBMM01009802">
    <property type="protein sequence ID" value="KMQ87870.1"/>
    <property type="molecule type" value="Genomic_DNA"/>
</dbReference>
<organism evidence="1 2">
    <name type="scientific">Lasius niger</name>
    <name type="common">Black garden ant</name>
    <dbReference type="NCBI Taxonomy" id="67767"/>
    <lineage>
        <taxon>Eukaryota</taxon>
        <taxon>Metazoa</taxon>
        <taxon>Ecdysozoa</taxon>
        <taxon>Arthropoda</taxon>
        <taxon>Hexapoda</taxon>
        <taxon>Insecta</taxon>
        <taxon>Pterygota</taxon>
        <taxon>Neoptera</taxon>
        <taxon>Endopterygota</taxon>
        <taxon>Hymenoptera</taxon>
        <taxon>Apocrita</taxon>
        <taxon>Aculeata</taxon>
        <taxon>Formicoidea</taxon>
        <taxon>Formicidae</taxon>
        <taxon>Formicinae</taxon>
        <taxon>Lasius</taxon>
        <taxon>Lasius</taxon>
    </lineage>
</organism>
<keyword evidence="2" id="KW-1185">Reference proteome</keyword>
<evidence type="ECO:0000313" key="1">
    <source>
        <dbReference type="EMBL" id="KMQ87870.1"/>
    </source>
</evidence>
<evidence type="ECO:0000313" key="2">
    <source>
        <dbReference type="Proteomes" id="UP000036403"/>
    </source>
</evidence>
<name>A0A0J7N599_LASNI</name>
<dbReference type="PaxDb" id="67767-A0A0J7N599"/>
<gene>
    <name evidence="1" type="ORF">RF55_12737</name>
</gene>
<feature type="non-terminal residue" evidence="1">
    <location>
        <position position="59"/>
    </location>
</feature>
<reference evidence="1 2" key="1">
    <citation type="submission" date="2015-04" db="EMBL/GenBank/DDBJ databases">
        <title>Lasius niger genome sequencing.</title>
        <authorList>
            <person name="Konorov E.A."/>
            <person name="Nikitin M.A."/>
            <person name="Kirill M.V."/>
            <person name="Chang P."/>
        </authorList>
    </citation>
    <scope>NUCLEOTIDE SEQUENCE [LARGE SCALE GENOMIC DNA]</scope>
    <source>
        <tissue evidence="1">Whole</tissue>
    </source>
</reference>
<accession>A0A0J7N599</accession>
<dbReference type="Proteomes" id="UP000036403">
    <property type="component" value="Unassembled WGS sequence"/>
</dbReference>
<dbReference type="PROSITE" id="PS51257">
    <property type="entry name" value="PROKAR_LIPOPROTEIN"/>
    <property type="match status" value="1"/>
</dbReference>
<dbReference type="AlphaFoldDB" id="A0A0J7N599"/>
<comment type="caution">
    <text evidence="1">The sequence shown here is derived from an EMBL/GenBank/DDBJ whole genome shotgun (WGS) entry which is preliminary data.</text>
</comment>
<sequence>MEVERETARLGVPSSEQESRLPGLLVCLPALLACPLACLPACQPAKPASQPASHPKFPS</sequence>